<dbReference type="PATRIC" id="fig|1240687.3.peg.893"/>
<comment type="caution">
    <text evidence="1">The sequence shown here is derived from an EMBL/GenBank/DDBJ whole genome shotgun (WGS) entry which is preliminary data.</text>
</comment>
<reference evidence="1 2" key="1">
    <citation type="submission" date="2013-01" db="EMBL/GenBank/DDBJ databases">
        <authorList>
            <person name="Harkins D.M."/>
            <person name="Durkin A.S."/>
            <person name="Brinkac L.M."/>
            <person name="Haft D.H."/>
            <person name="Selengut J.D."/>
            <person name="Sanka R."/>
            <person name="DePew J."/>
            <person name="Purushe J."/>
            <person name="Galloway R.L."/>
            <person name="Vinetz J.M."/>
            <person name="Sutton G.G."/>
            <person name="Nierman W.C."/>
            <person name="Fouts D.E."/>
        </authorList>
    </citation>
    <scope>NUCLEOTIDE SEQUENCE [LARGE SCALE GENOMIC DNA]</scope>
    <source>
        <strain evidence="1 2">Nikolaevo</strain>
    </source>
</reference>
<accession>M6F9P6</accession>
<evidence type="ECO:0000313" key="2">
    <source>
        <dbReference type="Proteomes" id="UP000011980"/>
    </source>
</evidence>
<proteinExistence type="predicted"/>
<name>M6F9P6_9LEPT</name>
<evidence type="ECO:0000313" key="1">
    <source>
        <dbReference type="EMBL" id="EMK25463.1"/>
    </source>
</evidence>
<dbReference type="EMBL" id="ANCE01000058">
    <property type="protein sequence ID" value="EMK25463.1"/>
    <property type="molecule type" value="Genomic_DNA"/>
</dbReference>
<organism evidence="1 2">
    <name type="scientific">Leptospira kirschneri serovar Bulgarica str. Nikolaevo</name>
    <dbReference type="NCBI Taxonomy" id="1240687"/>
    <lineage>
        <taxon>Bacteria</taxon>
        <taxon>Pseudomonadati</taxon>
        <taxon>Spirochaetota</taxon>
        <taxon>Spirochaetia</taxon>
        <taxon>Leptospirales</taxon>
        <taxon>Leptospiraceae</taxon>
        <taxon>Leptospira</taxon>
    </lineage>
</organism>
<gene>
    <name evidence="1" type="ORF">LEP1GSC008_2786</name>
</gene>
<dbReference type="AlphaFoldDB" id="M6F9P6"/>
<protein>
    <submittedName>
        <fullName evidence="1">Uncharacterized protein</fullName>
    </submittedName>
</protein>
<dbReference type="Proteomes" id="UP000011980">
    <property type="component" value="Unassembled WGS sequence"/>
</dbReference>
<sequence length="50" mass="6364">MFVQTKYFIIKIFGKDLRLINFYRKLFSKIVKIISLKRFRRFILKIRFLY</sequence>